<dbReference type="InterPro" id="IPR015424">
    <property type="entry name" value="PyrdxlP-dep_Trfase"/>
</dbReference>
<dbReference type="PANTHER" id="PTHR11773:SF1">
    <property type="entry name" value="GLYCINE DEHYDROGENASE (DECARBOXYLATING), MITOCHONDRIAL"/>
    <property type="match status" value="1"/>
</dbReference>
<dbReference type="GO" id="GO:0019464">
    <property type="term" value="P:glycine decarboxylation via glycine cleavage system"/>
    <property type="evidence" value="ECO:0007669"/>
    <property type="project" value="UniProtKB-UniRule"/>
</dbReference>
<dbReference type="GO" id="GO:0030170">
    <property type="term" value="F:pyridoxal phosphate binding"/>
    <property type="evidence" value="ECO:0007669"/>
    <property type="project" value="TreeGrafter"/>
</dbReference>
<keyword evidence="6 8" id="KW-0560">Oxidoreductase</keyword>
<accession>A0A4R4KRD6</accession>
<dbReference type="CDD" id="cd00613">
    <property type="entry name" value="GDC-P"/>
    <property type="match status" value="1"/>
</dbReference>
<dbReference type="InterPro" id="IPR049315">
    <property type="entry name" value="GDC-P_N"/>
</dbReference>
<dbReference type="OrthoDB" id="9801272at2"/>
<feature type="domain" description="Glycine cleavage system P-protein N-terminal" evidence="10">
    <location>
        <begin position="14"/>
        <end position="442"/>
    </location>
</feature>
<evidence type="ECO:0000256" key="4">
    <source>
        <dbReference type="ARBA" id="ARBA00011690"/>
    </source>
</evidence>
<evidence type="ECO:0000313" key="12">
    <source>
        <dbReference type="EMBL" id="TDB69229.1"/>
    </source>
</evidence>
<dbReference type="FunFam" id="3.40.640.10:FF:000007">
    <property type="entry name" value="glycine dehydrogenase (Decarboxylating), mitochondrial"/>
    <property type="match status" value="1"/>
</dbReference>
<dbReference type="InterPro" id="IPR015422">
    <property type="entry name" value="PyrdxlP-dep_Trfase_small"/>
</dbReference>
<name>A0A4R4KRD6_9BACT</name>
<dbReference type="InterPro" id="IPR020581">
    <property type="entry name" value="GDC_P"/>
</dbReference>
<dbReference type="GO" id="GO:0005960">
    <property type="term" value="C:glycine cleavage complex"/>
    <property type="evidence" value="ECO:0007669"/>
    <property type="project" value="TreeGrafter"/>
</dbReference>
<dbReference type="FunFam" id="3.40.640.10:FF:000005">
    <property type="entry name" value="Glycine dehydrogenase (decarboxylating), mitochondrial"/>
    <property type="match status" value="1"/>
</dbReference>
<dbReference type="GO" id="GO:0004375">
    <property type="term" value="F:glycine dehydrogenase (decarboxylating) activity"/>
    <property type="evidence" value="ECO:0007669"/>
    <property type="project" value="UniProtKB-EC"/>
</dbReference>
<dbReference type="FunFam" id="3.90.1150.10:FF:000007">
    <property type="entry name" value="Glycine dehydrogenase (decarboxylating), mitochondrial"/>
    <property type="match status" value="1"/>
</dbReference>
<dbReference type="InterPro" id="IPR015421">
    <property type="entry name" value="PyrdxlP-dep_Trfase_major"/>
</dbReference>
<comment type="function">
    <text evidence="2 8">The glycine cleavage system catalyzes the degradation of glycine. The P protein binds the alpha-amino group of glycine through its pyridoxal phosphate cofactor; CO(2) is released and the remaining methylamine moiety is then transferred to the lipoamide cofactor of the H protein.</text>
</comment>
<dbReference type="Pfam" id="PF21478">
    <property type="entry name" value="GcvP2_C"/>
    <property type="match status" value="1"/>
</dbReference>
<dbReference type="SUPFAM" id="SSF53383">
    <property type="entry name" value="PLP-dependent transferases"/>
    <property type="match status" value="2"/>
</dbReference>
<evidence type="ECO:0000259" key="10">
    <source>
        <dbReference type="Pfam" id="PF02347"/>
    </source>
</evidence>
<evidence type="ECO:0000256" key="1">
    <source>
        <dbReference type="ARBA" id="ARBA00001933"/>
    </source>
</evidence>
<feature type="domain" description="Glycine dehydrogenase C-terminal" evidence="11">
    <location>
        <begin position="778"/>
        <end position="898"/>
    </location>
</feature>
<dbReference type="RefSeq" id="WP_132114118.1">
    <property type="nucleotide sequence ID" value="NZ_SMJU01000001.1"/>
</dbReference>
<feature type="modified residue" description="N6-(pyridoxal phosphate)lysine" evidence="8 9">
    <location>
        <position position="707"/>
    </location>
</feature>
<evidence type="ECO:0000256" key="7">
    <source>
        <dbReference type="ARBA" id="ARBA00049026"/>
    </source>
</evidence>
<gene>
    <name evidence="8 12" type="primary">gcvP</name>
    <name evidence="12" type="ORF">EZE20_02535</name>
</gene>
<dbReference type="Gene3D" id="3.90.1150.10">
    <property type="entry name" value="Aspartate Aminotransferase, domain 1"/>
    <property type="match status" value="2"/>
</dbReference>
<comment type="caution">
    <text evidence="12">The sequence shown here is derived from an EMBL/GenBank/DDBJ whole genome shotgun (WGS) entry which is preliminary data.</text>
</comment>
<dbReference type="InterPro" id="IPR003437">
    <property type="entry name" value="GcvP"/>
</dbReference>
<evidence type="ECO:0000256" key="2">
    <source>
        <dbReference type="ARBA" id="ARBA00003788"/>
    </source>
</evidence>
<evidence type="ECO:0000313" key="13">
    <source>
        <dbReference type="Proteomes" id="UP000295706"/>
    </source>
</evidence>
<dbReference type="GO" id="GO:0005829">
    <property type="term" value="C:cytosol"/>
    <property type="evidence" value="ECO:0007669"/>
    <property type="project" value="TreeGrafter"/>
</dbReference>
<dbReference type="PANTHER" id="PTHR11773">
    <property type="entry name" value="GLYCINE DEHYDROGENASE, DECARBOXYLATING"/>
    <property type="match status" value="1"/>
</dbReference>
<organism evidence="12 13">
    <name type="scientific">Arundinibacter roseus</name>
    <dbReference type="NCBI Taxonomy" id="2070510"/>
    <lineage>
        <taxon>Bacteria</taxon>
        <taxon>Pseudomonadati</taxon>
        <taxon>Bacteroidota</taxon>
        <taxon>Cytophagia</taxon>
        <taxon>Cytophagales</taxon>
        <taxon>Spirosomataceae</taxon>
        <taxon>Arundinibacter</taxon>
    </lineage>
</organism>
<sequence length="962" mass="105822">MKINLQSQELFESRHHGKDAHELSEMLEKVGVSSLDELIDQTVPEAIRLPRSLKLPRPKSEHEFLKDFKMLAGQNSIFKSYIGTGYYDTLTPPVILRNILENPAWYTAYTPYQAEIAQGRLEMLLNFQTVVTDLTGLEIANASLLDEATAAAEAMTMLHSARPAARKKADTFFVSELCHPQTIDLLFTRATPIGIKIKVGNHRTVDLTDESLFGALLQYPATDGAVIDYTDFIATAHELNLFVAVAADLLALTLLKAPGEMGADVVVGSAQRFGVPMGYGGPHAAFFATKEAFKRQLPGRIIGVSVDAEGNRALRMALQTREQHIRREKATSNICTAQVLLAVMAGAYAVYHGPEGLKTIAARTHGLAKLFADTVRKFNFQVVTEEFFDTVTIQTPLARKLKEESVKWGINLRHYTFPDSRVGVSFDEGKSFEDVIKLLNLFAEVSGFQGEMMIEEEMEITFSDAIARQTPYLTHPVFNSHHTEHEMLRYLKMLENKDLSLVHSMISLGSCTMKLNATTEMIPVTWPEFGAIHPFAPAEQTRGYQLLFKQLNDWLCEITGFAAMSLQPNSGAQGEYAGLMVIRAYHESRNESHRNVALIPSSAHGTNPASAVMAGMKVVVTKCDERGNIDVADLRAKAEQYSNELACLMVTYPSTHGVFEESIKEICALIHEHGGQVYMDGANMNAQVGLTSPGMIGADVCHLNLHKTFCIPHGGGGPGMGPIGVAEQLVPFLPGHVNQNGKVGKAGAVSAAPFGSASILTISYAYIAMMGGEGLTNATKMAILNANYIKERLKGQYDVLYTGSNGRCAHEMILDCRSFKTVGVEAEDIAKRLMDYGYHAPTLSFPVAGTLMIEPTESESKAELDRFCDTMIAIRNEIREVEEGIADRAENVLKHAPHTARVVLAADWKRPYSREKAAFPLPALRFNKFWPSVSRIDSAYGDRNLICSCIPVEEYAEVVTAE</sequence>
<evidence type="ECO:0000256" key="3">
    <source>
        <dbReference type="ARBA" id="ARBA00010756"/>
    </source>
</evidence>
<dbReference type="Proteomes" id="UP000295706">
    <property type="component" value="Unassembled WGS sequence"/>
</dbReference>
<dbReference type="NCBIfam" id="TIGR00461">
    <property type="entry name" value="gcvP"/>
    <property type="match status" value="1"/>
</dbReference>
<evidence type="ECO:0000256" key="9">
    <source>
        <dbReference type="PIRSR" id="PIRSR603437-50"/>
    </source>
</evidence>
<dbReference type="Gene3D" id="3.40.640.10">
    <property type="entry name" value="Type I PLP-dependent aspartate aminotransferase-like (Major domain)"/>
    <property type="match status" value="2"/>
</dbReference>
<dbReference type="InterPro" id="IPR049316">
    <property type="entry name" value="GDC-P_C"/>
</dbReference>
<feature type="domain" description="Glycine cleavage system P-protein N-terminal" evidence="10">
    <location>
        <begin position="473"/>
        <end position="737"/>
    </location>
</feature>
<dbReference type="GO" id="GO:0016594">
    <property type="term" value="F:glycine binding"/>
    <property type="evidence" value="ECO:0007669"/>
    <property type="project" value="TreeGrafter"/>
</dbReference>
<comment type="subunit">
    <text evidence="4 8">The glycine cleavage system is composed of four proteins: P, T, L and H.</text>
</comment>
<comment type="catalytic activity">
    <reaction evidence="7 8">
        <text>N(6)-[(R)-lipoyl]-L-lysyl-[glycine-cleavage complex H protein] + glycine + H(+) = N(6)-[(R)-S(8)-aminomethyldihydrolipoyl]-L-lysyl-[glycine-cleavage complex H protein] + CO2</text>
        <dbReference type="Rhea" id="RHEA:24304"/>
        <dbReference type="Rhea" id="RHEA-COMP:10494"/>
        <dbReference type="Rhea" id="RHEA-COMP:10495"/>
        <dbReference type="ChEBI" id="CHEBI:15378"/>
        <dbReference type="ChEBI" id="CHEBI:16526"/>
        <dbReference type="ChEBI" id="CHEBI:57305"/>
        <dbReference type="ChEBI" id="CHEBI:83099"/>
        <dbReference type="ChEBI" id="CHEBI:83143"/>
        <dbReference type="EC" id="1.4.4.2"/>
    </reaction>
</comment>
<evidence type="ECO:0000256" key="6">
    <source>
        <dbReference type="ARBA" id="ARBA00023002"/>
    </source>
</evidence>
<dbReference type="NCBIfam" id="NF003346">
    <property type="entry name" value="PRK04366.1"/>
    <property type="match status" value="1"/>
</dbReference>
<comment type="cofactor">
    <cofactor evidence="1 8 9">
        <name>pyridoxal 5'-phosphate</name>
        <dbReference type="ChEBI" id="CHEBI:597326"/>
    </cofactor>
</comment>
<protein>
    <recommendedName>
        <fullName evidence="8">Glycine dehydrogenase (decarboxylating)</fullName>
        <ecNumber evidence="8">1.4.4.2</ecNumber>
    </recommendedName>
    <alternativeName>
        <fullName evidence="8">Glycine cleavage system P-protein</fullName>
    </alternativeName>
    <alternativeName>
        <fullName evidence="8">Glycine decarboxylase</fullName>
    </alternativeName>
    <alternativeName>
        <fullName evidence="8">Glycine dehydrogenase (aminomethyl-transferring)</fullName>
    </alternativeName>
</protein>
<dbReference type="Pfam" id="PF02347">
    <property type="entry name" value="GDC-P"/>
    <property type="match status" value="2"/>
</dbReference>
<proteinExistence type="inferred from homology"/>
<keyword evidence="13" id="KW-1185">Reference proteome</keyword>
<dbReference type="EMBL" id="SMJU01000001">
    <property type="protein sequence ID" value="TDB69229.1"/>
    <property type="molecule type" value="Genomic_DNA"/>
</dbReference>
<evidence type="ECO:0000256" key="8">
    <source>
        <dbReference type="HAMAP-Rule" id="MF_00711"/>
    </source>
</evidence>
<keyword evidence="5 8" id="KW-0663">Pyridoxal phosphate</keyword>
<dbReference type="HAMAP" id="MF_00711">
    <property type="entry name" value="GcvP"/>
    <property type="match status" value="1"/>
</dbReference>
<evidence type="ECO:0000256" key="5">
    <source>
        <dbReference type="ARBA" id="ARBA00022898"/>
    </source>
</evidence>
<dbReference type="EC" id="1.4.4.2" evidence="8"/>
<reference evidence="12 13" key="1">
    <citation type="submission" date="2019-02" db="EMBL/GenBank/DDBJ databases">
        <title>Arundinibacter roseus gen. nov., sp. nov., a new member of the family Cytophagaceae.</title>
        <authorList>
            <person name="Szuroczki S."/>
            <person name="Khayer B."/>
            <person name="Sproer C."/>
            <person name="Toumi M."/>
            <person name="Szabo A."/>
            <person name="Felfoldi T."/>
            <person name="Schumann P."/>
            <person name="Toth E."/>
        </authorList>
    </citation>
    <scope>NUCLEOTIDE SEQUENCE [LARGE SCALE GENOMIC DNA]</scope>
    <source>
        <strain evidence="12 13">DMA-k-7a</strain>
    </source>
</reference>
<evidence type="ECO:0000259" key="11">
    <source>
        <dbReference type="Pfam" id="PF21478"/>
    </source>
</evidence>
<dbReference type="AlphaFoldDB" id="A0A4R4KRD6"/>
<comment type="similarity">
    <text evidence="3 8">Belongs to the GcvP family.</text>
</comment>